<accession>A0ABT8S7C7</accession>
<name>A0ABT8S7C7_9BURK</name>
<organism evidence="3 4">
    <name type="scientific">Variovorax ginsengisoli</name>
    <dbReference type="NCBI Taxonomy" id="363844"/>
    <lineage>
        <taxon>Bacteria</taxon>
        <taxon>Pseudomonadati</taxon>
        <taxon>Pseudomonadota</taxon>
        <taxon>Betaproteobacteria</taxon>
        <taxon>Burkholderiales</taxon>
        <taxon>Comamonadaceae</taxon>
        <taxon>Variovorax</taxon>
    </lineage>
</organism>
<dbReference type="Proteomes" id="UP001169027">
    <property type="component" value="Unassembled WGS sequence"/>
</dbReference>
<evidence type="ECO:0000256" key="1">
    <source>
        <dbReference type="ARBA" id="ARBA00023002"/>
    </source>
</evidence>
<protein>
    <submittedName>
        <fullName evidence="3">NAD(P)H-dependent oxidoreductase</fullName>
        <ecNumber evidence="3">1.-.-.-</ecNumber>
    </submittedName>
</protein>
<evidence type="ECO:0000313" key="4">
    <source>
        <dbReference type="Proteomes" id="UP001169027"/>
    </source>
</evidence>
<dbReference type="Gene3D" id="3.40.50.360">
    <property type="match status" value="1"/>
</dbReference>
<keyword evidence="4" id="KW-1185">Reference proteome</keyword>
<evidence type="ECO:0000313" key="3">
    <source>
        <dbReference type="EMBL" id="MDO1534823.1"/>
    </source>
</evidence>
<feature type="domain" description="Flavodoxin-like fold" evidence="2">
    <location>
        <begin position="6"/>
        <end position="167"/>
    </location>
</feature>
<gene>
    <name evidence="3" type="ORF">Q2T77_21250</name>
</gene>
<dbReference type="RefSeq" id="WP_301812586.1">
    <property type="nucleotide sequence ID" value="NZ_JAUJZH010000016.1"/>
</dbReference>
<keyword evidence="1 3" id="KW-0560">Oxidoreductase</keyword>
<dbReference type="InterPro" id="IPR029039">
    <property type="entry name" value="Flavoprotein-like_sf"/>
</dbReference>
<evidence type="ECO:0000259" key="2">
    <source>
        <dbReference type="Pfam" id="PF02525"/>
    </source>
</evidence>
<dbReference type="EMBL" id="JAUKVY010000016">
    <property type="protein sequence ID" value="MDO1534823.1"/>
    <property type="molecule type" value="Genomic_DNA"/>
</dbReference>
<dbReference type="PANTHER" id="PTHR47307:SF1">
    <property type="entry name" value="GLUTATHIONE-REGULATED POTASSIUM-EFFLUX SYSTEM ANCILLARY PROTEIN KEFG"/>
    <property type="match status" value="1"/>
</dbReference>
<proteinExistence type="predicted"/>
<dbReference type="EC" id="1.-.-.-" evidence="3"/>
<dbReference type="PANTHER" id="PTHR47307">
    <property type="entry name" value="GLUTATHIONE-REGULATED POTASSIUM-EFFLUX SYSTEM ANCILLARY PROTEIN KEFG"/>
    <property type="match status" value="1"/>
</dbReference>
<reference evidence="3" key="1">
    <citation type="submission" date="2023-06" db="EMBL/GenBank/DDBJ databases">
        <authorList>
            <person name="Jiang Y."/>
            <person name="Liu Q."/>
        </authorList>
    </citation>
    <scope>NUCLEOTIDE SEQUENCE</scope>
    <source>
        <strain evidence="3">CGMCC 1.12090</strain>
    </source>
</reference>
<dbReference type="InterPro" id="IPR003680">
    <property type="entry name" value="Flavodoxin_fold"/>
</dbReference>
<sequence>MSHSSLVVVAHPSLECSRVNRAWMQALRSTDATVHDLYAAYPDEEIDIRAEQQLLARHRRVILQFPFQWYSSPPLLKKWLDLVLEHGWAYGGGANALEGKQLGIAVSAWSRGADYCKDGRYGRTMEELTSPFEVTAFRLGMQYLPGFFLAGVDAVDDQALQANARGYVGYVLDSDSPEAAR</sequence>
<dbReference type="Pfam" id="PF02525">
    <property type="entry name" value="Flavodoxin_2"/>
    <property type="match status" value="1"/>
</dbReference>
<dbReference type="SUPFAM" id="SSF52218">
    <property type="entry name" value="Flavoproteins"/>
    <property type="match status" value="1"/>
</dbReference>
<dbReference type="InterPro" id="IPR046980">
    <property type="entry name" value="KefG/KefF"/>
</dbReference>
<comment type="caution">
    <text evidence="3">The sequence shown here is derived from an EMBL/GenBank/DDBJ whole genome shotgun (WGS) entry which is preliminary data.</text>
</comment>
<dbReference type="GO" id="GO:0016491">
    <property type="term" value="F:oxidoreductase activity"/>
    <property type="evidence" value="ECO:0007669"/>
    <property type="project" value="UniProtKB-KW"/>
</dbReference>